<keyword evidence="5" id="KW-0418">Kinase</keyword>
<evidence type="ECO:0000256" key="8">
    <source>
        <dbReference type="ARBA" id="ARBA00055771"/>
    </source>
</evidence>
<accession>A0A2R6Y3R7</accession>
<comment type="function">
    <text evidence="8">ADP-binding subunit of the dihydroxyacetone kinase, which is responsible for the phosphoenolpyruvate (PEP)-dependent phosphorylation of dihydroxyacetone. DhaL-ADP is converted to DhaL-ATP via a phosphoryl group transfer from DhaM and transmits it to dihydroxyacetone binds to DhaK.</text>
</comment>
<dbReference type="EC" id="2.7.1.121" evidence="3"/>
<name>A0A2R6Y3R7_9BACL</name>
<dbReference type="Gene3D" id="1.25.40.340">
    <property type="match status" value="1"/>
</dbReference>
<comment type="catalytic activity">
    <reaction evidence="1">
        <text>dihydroxyacetone + phosphoenolpyruvate = dihydroxyacetone phosphate + pyruvate</text>
        <dbReference type="Rhea" id="RHEA:18381"/>
        <dbReference type="ChEBI" id="CHEBI:15361"/>
        <dbReference type="ChEBI" id="CHEBI:16016"/>
        <dbReference type="ChEBI" id="CHEBI:57642"/>
        <dbReference type="ChEBI" id="CHEBI:58702"/>
        <dbReference type="EC" id="2.7.1.121"/>
    </reaction>
</comment>
<evidence type="ECO:0000256" key="2">
    <source>
        <dbReference type="ARBA" id="ARBA00004745"/>
    </source>
</evidence>
<dbReference type="PANTHER" id="PTHR28629">
    <property type="entry name" value="TRIOKINASE/FMN CYCLASE"/>
    <property type="match status" value="1"/>
</dbReference>
<proteinExistence type="predicted"/>
<dbReference type="GO" id="GO:0004371">
    <property type="term" value="F:glycerone kinase activity"/>
    <property type="evidence" value="ECO:0007669"/>
    <property type="project" value="InterPro"/>
</dbReference>
<gene>
    <name evidence="10" type="ORF">BSOLF_1642</name>
</gene>
<dbReference type="SMART" id="SM01120">
    <property type="entry name" value="Dak2"/>
    <property type="match status" value="1"/>
</dbReference>
<comment type="caution">
    <text evidence="10">The sequence shown here is derived from an EMBL/GenBank/DDBJ whole genome shotgun (WGS) entry which is preliminary data.</text>
</comment>
<dbReference type="SUPFAM" id="SSF101473">
    <property type="entry name" value="DhaL-like"/>
    <property type="match status" value="1"/>
</dbReference>
<evidence type="ECO:0000256" key="3">
    <source>
        <dbReference type="ARBA" id="ARBA00012095"/>
    </source>
</evidence>
<dbReference type="GO" id="GO:0047324">
    <property type="term" value="F:phosphoenolpyruvate-glycerone phosphotransferase activity"/>
    <property type="evidence" value="ECO:0007669"/>
    <property type="project" value="UniProtKB-EC"/>
</dbReference>
<protein>
    <recommendedName>
        <fullName evidence="3">phosphoenolpyruvate--glycerone phosphotransferase</fullName>
        <ecNumber evidence="3">2.7.1.121</ecNumber>
    </recommendedName>
</protein>
<evidence type="ECO:0000256" key="5">
    <source>
        <dbReference type="ARBA" id="ARBA00022777"/>
    </source>
</evidence>
<organism evidence="10 11">
    <name type="scientific">Candidatus Carbonibacillus altaicus</name>
    <dbReference type="NCBI Taxonomy" id="2163959"/>
    <lineage>
        <taxon>Bacteria</taxon>
        <taxon>Bacillati</taxon>
        <taxon>Bacillota</taxon>
        <taxon>Bacilli</taxon>
        <taxon>Bacillales</taxon>
        <taxon>Candidatus Carbonibacillus</taxon>
    </lineage>
</organism>
<dbReference type="Pfam" id="PF02734">
    <property type="entry name" value="Dak2"/>
    <property type="match status" value="1"/>
</dbReference>
<dbReference type="PANTHER" id="PTHR28629:SF4">
    <property type="entry name" value="TRIOKINASE_FMN CYCLASE"/>
    <property type="match status" value="1"/>
</dbReference>
<dbReference type="AlphaFoldDB" id="A0A2R6Y3R7"/>
<evidence type="ECO:0000259" key="9">
    <source>
        <dbReference type="PROSITE" id="PS51480"/>
    </source>
</evidence>
<evidence type="ECO:0000256" key="6">
    <source>
        <dbReference type="ARBA" id="ARBA00022798"/>
    </source>
</evidence>
<keyword evidence="4 10" id="KW-0808">Transferase</keyword>
<keyword evidence="6" id="KW-0319">Glycerol metabolism</keyword>
<dbReference type="NCBIfam" id="TIGR02365">
    <property type="entry name" value="dha_L_ycgS"/>
    <property type="match status" value="1"/>
</dbReference>
<comment type="subunit">
    <text evidence="7">Homodimer. The dihydroxyacetone kinase complex is composed of a homodimer of DhaM, a homodimer of DhaK and the subunit DhaL.</text>
</comment>
<sequence>MIDTARLKAWLRRYAELIHVHKDELTALDATIGDADHGTNMDRGMQAVLHILGDEEDANENIRPAELLKQVAMVLISKVGGASGPLYGTAFLRMAQAVGEKEQLNEEDIAQMFAAGLNGMKERGKADLGDKTMVDAYARAVSALSSSLAEGFPLKESLAQAISAAKEGSDQTIPLIARKGRASYLGERSRGHRDPGSLSTVYLFEAALVFAGEGEINHA</sequence>
<dbReference type="Proteomes" id="UP000244338">
    <property type="component" value="Unassembled WGS sequence"/>
</dbReference>
<dbReference type="PROSITE" id="PS51480">
    <property type="entry name" value="DHAL"/>
    <property type="match status" value="1"/>
</dbReference>
<evidence type="ECO:0000256" key="4">
    <source>
        <dbReference type="ARBA" id="ARBA00022679"/>
    </source>
</evidence>
<dbReference type="InterPro" id="IPR050861">
    <property type="entry name" value="Dihydroxyacetone_Kinase"/>
</dbReference>
<reference evidence="11" key="1">
    <citation type="journal article" date="2018" name="Sci. Rep.">
        <title>Lignite coal burning seam in the remote Altai Mountains harbors a hydrogen-driven thermophilic microbial community.</title>
        <authorList>
            <person name="Kadnikov V.V."/>
            <person name="Mardanov A.V."/>
            <person name="Ivasenko D.A."/>
            <person name="Antsiferov D.V."/>
            <person name="Beletsky A.V."/>
            <person name="Karnachuk O.V."/>
            <person name="Ravin N.V."/>
        </authorList>
    </citation>
    <scope>NUCLEOTIDE SEQUENCE [LARGE SCALE GENOMIC DNA]</scope>
</reference>
<evidence type="ECO:0000313" key="10">
    <source>
        <dbReference type="EMBL" id="PTQ57326.1"/>
    </source>
</evidence>
<keyword evidence="10" id="KW-0670">Pyruvate</keyword>
<evidence type="ECO:0000256" key="1">
    <source>
        <dbReference type="ARBA" id="ARBA00001113"/>
    </source>
</evidence>
<evidence type="ECO:0000256" key="7">
    <source>
        <dbReference type="ARBA" id="ARBA00046577"/>
    </source>
</evidence>
<comment type="pathway">
    <text evidence="2">Polyol metabolism; glycerol degradation.</text>
</comment>
<dbReference type="GO" id="GO:0005829">
    <property type="term" value="C:cytosol"/>
    <property type="evidence" value="ECO:0007669"/>
    <property type="project" value="TreeGrafter"/>
</dbReference>
<dbReference type="InterPro" id="IPR036117">
    <property type="entry name" value="DhaL_dom_sf"/>
</dbReference>
<dbReference type="InterPro" id="IPR004007">
    <property type="entry name" value="DhaL_dom"/>
</dbReference>
<dbReference type="InterPro" id="IPR012737">
    <property type="entry name" value="DhaK_L_YcgS"/>
</dbReference>
<dbReference type="GO" id="GO:0019563">
    <property type="term" value="P:glycerol catabolic process"/>
    <property type="evidence" value="ECO:0007669"/>
    <property type="project" value="TreeGrafter"/>
</dbReference>
<dbReference type="FunFam" id="1.25.40.340:FF:000002">
    <property type="entry name" value="Dihydroxyacetone kinase, L subunit"/>
    <property type="match status" value="1"/>
</dbReference>
<dbReference type="EMBL" id="PEBX01000008">
    <property type="protein sequence ID" value="PTQ57326.1"/>
    <property type="molecule type" value="Genomic_DNA"/>
</dbReference>
<feature type="domain" description="DhaL" evidence="9">
    <location>
        <begin position="5"/>
        <end position="209"/>
    </location>
</feature>
<evidence type="ECO:0000313" key="11">
    <source>
        <dbReference type="Proteomes" id="UP000244338"/>
    </source>
</evidence>